<sequence>MKKICVILILFLSSCLDIFFHKEYKLNKSCSIVYMPGDGYRLENDNMDIINSTLLDVYKLQSNTNSFLIKAAPKNRFSDTIYRKLIIINEFDFKIDTLNYNQFLIEHESAVLIEIQRYVL</sequence>
<evidence type="ECO:0008006" key="3">
    <source>
        <dbReference type="Google" id="ProtNLM"/>
    </source>
</evidence>
<dbReference type="Proteomes" id="UP001210231">
    <property type="component" value="Unassembled WGS sequence"/>
</dbReference>
<dbReference type="RefSeq" id="WP_407032654.1">
    <property type="nucleotide sequence ID" value="NZ_JAQGEF010000027.1"/>
</dbReference>
<gene>
    <name evidence="1" type="ORF">O3P16_16020</name>
</gene>
<protein>
    <recommendedName>
        <fullName evidence="3">Lipoprotein</fullName>
    </recommendedName>
</protein>
<dbReference type="EMBL" id="JAQGEF010000027">
    <property type="protein sequence ID" value="MDA3616324.1"/>
    <property type="molecule type" value="Genomic_DNA"/>
</dbReference>
<proteinExistence type="predicted"/>
<reference evidence="1 2" key="1">
    <citation type="submission" date="2022-12" db="EMBL/GenBank/DDBJ databases">
        <title>Chitinophagaceae gen. sp. nov., a new member of the family Chitinophagaceae, isolated from soil in a chemical factory.</title>
        <authorList>
            <person name="Ke Z."/>
        </authorList>
    </citation>
    <scope>NUCLEOTIDE SEQUENCE [LARGE SCALE GENOMIC DNA]</scope>
    <source>
        <strain evidence="1 2">LY-5</strain>
    </source>
</reference>
<evidence type="ECO:0000313" key="2">
    <source>
        <dbReference type="Proteomes" id="UP001210231"/>
    </source>
</evidence>
<accession>A0ABT4UNB6</accession>
<organism evidence="1 2">
    <name type="scientific">Polluticaenibacter yanchengensis</name>
    <dbReference type="NCBI Taxonomy" id="3014562"/>
    <lineage>
        <taxon>Bacteria</taxon>
        <taxon>Pseudomonadati</taxon>
        <taxon>Bacteroidota</taxon>
        <taxon>Chitinophagia</taxon>
        <taxon>Chitinophagales</taxon>
        <taxon>Chitinophagaceae</taxon>
        <taxon>Polluticaenibacter</taxon>
    </lineage>
</organism>
<keyword evidence="2" id="KW-1185">Reference proteome</keyword>
<dbReference type="PROSITE" id="PS51257">
    <property type="entry name" value="PROKAR_LIPOPROTEIN"/>
    <property type="match status" value="1"/>
</dbReference>
<comment type="caution">
    <text evidence="1">The sequence shown here is derived from an EMBL/GenBank/DDBJ whole genome shotgun (WGS) entry which is preliminary data.</text>
</comment>
<evidence type="ECO:0000313" key="1">
    <source>
        <dbReference type="EMBL" id="MDA3616324.1"/>
    </source>
</evidence>
<name>A0ABT4UNB6_9BACT</name>